<dbReference type="CDD" id="cd03495">
    <property type="entry name" value="SQR_TypeC_SdhD_like"/>
    <property type="match status" value="1"/>
</dbReference>
<keyword evidence="9" id="KW-0349">Heme</keyword>
<dbReference type="EMBL" id="BSPG01000049">
    <property type="protein sequence ID" value="GLS46697.1"/>
    <property type="molecule type" value="Genomic_DNA"/>
</dbReference>
<comment type="caution">
    <text evidence="18">The sequence shown here is derived from an EMBL/GenBank/DDBJ whole genome shotgun (WGS) entry which is preliminary data.</text>
</comment>
<keyword evidence="20" id="KW-1185">Reference proteome</keyword>
<dbReference type="UniPathway" id="UPA00223"/>
<gene>
    <name evidence="17" type="ORF">GCM10007884_46910</name>
    <name evidence="18" type="ORF">GGR33_004462</name>
</gene>
<evidence type="ECO:0000256" key="5">
    <source>
        <dbReference type="ARBA" id="ARBA00011558"/>
    </source>
</evidence>
<dbReference type="InterPro" id="IPR000701">
    <property type="entry name" value="SuccDH_FuR_B_TM-su"/>
</dbReference>
<dbReference type="GO" id="GO:0046872">
    <property type="term" value="F:metal ion binding"/>
    <property type="evidence" value="ECO:0007669"/>
    <property type="project" value="UniProtKB-KW"/>
</dbReference>
<dbReference type="Proteomes" id="UP001156881">
    <property type="component" value="Unassembled WGS sequence"/>
</dbReference>
<feature type="transmembrane region" description="Helical" evidence="16">
    <location>
        <begin position="37"/>
        <end position="55"/>
    </location>
</feature>
<comment type="subunit">
    <text evidence="5">Part of an enzyme complex containing four subunits: a flavoprotein, an iron-sulfur protein, plus two membrane-anchoring proteins, SdhC and SdhD.</text>
</comment>
<evidence type="ECO:0000313" key="19">
    <source>
        <dbReference type="Proteomes" id="UP000517759"/>
    </source>
</evidence>
<reference evidence="20" key="2">
    <citation type="journal article" date="2019" name="Int. J. Syst. Evol. Microbiol.">
        <title>The Global Catalogue of Microorganisms (GCM) 10K type strain sequencing project: providing services to taxonomists for standard genome sequencing and annotation.</title>
        <authorList>
            <consortium name="The Broad Institute Genomics Platform"/>
            <consortium name="The Broad Institute Genome Sequencing Center for Infectious Disease"/>
            <person name="Wu L."/>
            <person name="Ma J."/>
        </authorList>
    </citation>
    <scope>NUCLEOTIDE SEQUENCE [LARGE SCALE GENOMIC DNA]</scope>
    <source>
        <strain evidence="20">NBRC 107710</strain>
    </source>
</reference>
<dbReference type="Pfam" id="PF01127">
    <property type="entry name" value="Sdh_cyt"/>
    <property type="match status" value="1"/>
</dbReference>
<evidence type="ECO:0000313" key="18">
    <source>
        <dbReference type="EMBL" id="MBB3904936.1"/>
    </source>
</evidence>
<keyword evidence="12" id="KW-0249">Electron transport</keyword>
<evidence type="ECO:0000256" key="4">
    <source>
        <dbReference type="ARBA" id="ARBA00005163"/>
    </source>
</evidence>
<dbReference type="Gene3D" id="1.20.1300.10">
    <property type="entry name" value="Fumarate reductase/succinate dehydrogenase, transmembrane subunit"/>
    <property type="match status" value="1"/>
</dbReference>
<feature type="transmembrane region" description="Helical" evidence="16">
    <location>
        <begin position="104"/>
        <end position="126"/>
    </location>
</feature>
<evidence type="ECO:0000256" key="1">
    <source>
        <dbReference type="ARBA" id="ARBA00001971"/>
    </source>
</evidence>
<dbReference type="EMBL" id="JACIDN010000009">
    <property type="protein sequence ID" value="MBB3904936.1"/>
    <property type="molecule type" value="Genomic_DNA"/>
</dbReference>
<dbReference type="InterPro" id="IPR014312">
    <property type="entry name" value="Succ_DH_anchor"/>
</dbReference>
<feature type="transmembrane region" description="Helical" evidence="16">
    <location>
        <begin position="61"/>
        <end position="83"/>
    </location>
</feature>
<comment type="pathway">
    <text evidence="4">Carbohydrate metabolism; tricarboxylic acid cycle.</text>
</comment>
<evidence type="ECO:0000256" key="14">
    <source>
        <dbReference type="ARBA" id="ARBA00023004"/>
    </source>
</evidence>
<keyword evidence="8" id="KW-0816">Tricarboxylic acid cycle</keyword>
<dbReference type="GO" id="GO:0006099">
    <property type="term" value="P:tricarboxylic acid cycle"/>
    <property type="evidence" value="ECO:0007669"/>
    <property type="project" value="UniProtKB-UniPathway"/>
</dbReference>
<reference evidence="17" key="1">
    <citation type="journal article" date="2014" name="Int. J. Syst. Evol. Microbiol.">
        <title>Complete genome of a new Firmicutes species belonging to the dominant human colonic microbiota ('Ruminococcus bicirculans') reveals two chromosomes and a selective capacity to utilize plant glucans.</title>
        <authorList>
            <consortium name="NISC Comparative Sequencing Program"/>
            <person name="Wegmann U."/>
            <person name="Louis P."/>
            <person name="Goesmann A."/>
            <person name="Henrissat B."/>
            <person name="Duncan S.H."/>
            <person name="Flint H.J."/>
        </authorList>
    </citation>
    <scope>NUCLEOTIDE SEQUENCE</scope>
    <source>
        <strain evidence="17">NBRC 107710</strain>
    </source>
</reference>
<sequence length="134" mass="14159">MAETKSASIRTPRARVKGLGASGHGAEHFWMQRLTGAANLLLMIAFAVIVAKMWGRPYPEAVALVAQPVVAIVLLLTIVSATIHMRLGMQVIIEDYVHGTGLKFAALTANTFYAVAVAAACLYAIVRVGLGGLV</sequence>
<evidence type="ECO:0000256" key="10">
    <source>
        <dbReference type="ARBA" id="ARBA00022692"/>
    </source>
</evidence>
<dbReference type="Proteomes" id="UP000517759">
    <property type="component" value="Unassembled WGS sequence"/>
</dbReference>
<evidence type="ECO:0000313" key="17">
    <source>
        <dbReference type="EMBL" id="GLS46697.1"/>
    </source>
</evidence>
<comment type="subcellular location">
    <subcellularLocation>
        <location evidence="3">Membrane</location>
        <topology evidence="3">Multi-pass membrane protein</topology>
    </subcellularLocation>
</comment>
<reference evidence="17" key="4">
    <citation type="submission" date="2023-01" db="EMBL/GenBank/DDBJ databases">
        <title>Draft genome sequence of Methylobacterium brachythecii strain NBRC 107710.</title>
        <authorList>
            <person name="Sun Q."/>
            <person name="Mori K."/>
        </authorList>
    </citation>
    <scope>NUCLEOTIDE SEQUENCE</scope>
    <source>
        <strain evidence="17">NBRC 107710</strain>
    </source>
</reference>
<keyword evidence="15 16" id="KW-0472">Membrane</keyword>
<protein>
    <recommendedName>
        <fullName evidence="6">Succinate dehydrogenase hydrophobic membrane anchor subunit</fullName>
    </recommendedName>
</protein>
<evidence type="ECO:0000256" key="3">
    <source>
        <dbReference type="ARBA" id="ARBA00004141"/>
    </source>
</evidence>
<name>A0A7W6AQM4_9HYPH</name>
<evidence type="ECO:0000256" key="11">
    <source>
        <dbReference type="ARBA" id="ARBA00022723"/>
    </source>
</evidence>
<comment type="cofactor">
    <cofactor evidence="1">
        <name>heme</name>
        <dbReference type="ChEBI" id="CHEBI:30413"/>
    </cofactor>
</comment>
<evidence type="ECO:0000256" key="12">
    <source>
        <dbReference type="ARBA" id="ARBA00022982"/>
    </source>
</evidence>
<evidence type="ECO:0000256" key="8">
    <source>
        <dbReference type="ARBA" id="ARBA00022532"/>
    </source>
</evidence>
<keyword evidence="11" id="KW-0479">Metal-binding</keyword>
<reference evidence="18 19" key="3">
    <citation type="submission" date="2020-08" db="EMBL/GenBank/DDBJ databases">
        <title>Genomic Encyclopedia of Type Strains, Phase IV (KMG-IV): sequencing the most valuable type-strain genomes for metagenomic binning, comparative biology and taxonomic classification.</title>
        <authorList>
            <person name="Goeker M."/>
        </authorList>
    </citation>
    <scope>NUCLEOTIDE SEQUENCE [LARGE SCALE GENOMIC DNA]</scope>
    <source>
        <strain evidence="18 19">DSM 24105</strain>
    </source>
</reference>
<evidence type="ECO:0000256" key="13">
    <source>
        <dbReference type="ARBA" id="ARBA00022989"/>
    </source>
</evidence>
<dbReference type="GO" id="GO:0020037">
    <property type="term" value="F:heme binding"/>
    <property type="evidence" value="ECO:0007669"/>
    <property type="project" value="InterPro"/>
</dbReference>
<dbReference type="InterPro" id="IPR034804">
    <property type="entry name" value="SQR/QFR_C/D"/>
</dbReference>
<evidence type="ECO:0000256" key="7">
    <source>
        <dbReference type="ARBA" id="ARBA00022448"/>
    </source>
</evidence>
<keyword evidence="14" id="KW-0408">Iron</keyword>
<evidence type="ECO:0000256" key="2">
    <source>
        <dbReference type="ARBA" id="ARBA00004050"/>
    </source>
</evidence>
<evidence type="ECO:0000256" key="6">
    <source>
        <dbReference type="ARBA" id="ARBA00019425"/>
    </source>
</evidence>
<dbReference type="RefSeq" id="WP_183509442.1">
    <property type="nucleotide sequence ID" value="NZ_BSPG01000049.1"/>
</dbReference>
<evidence type="ECO:0000256" key="16">
    <source>
        <dbReference type="SAM" id="Phobius"/>
    </source>
</evidence>
<dbReference type="NCBIfam" id="TIGR02968">
    <property type="entry name" value="succ_dehyd_anc"/>
    <property type="match status" value="1"/>
</dbReference>
<dbReference type="SUPFAM" id="SSF81343">
    <property type="entry name" value="Fumarate reductase respiratory complex transmembrane subunits"/>
    <property type="match status" value="1"/>
</dbReference>
<keyword evidence="7" id="KW-0813">Transport</keyword>
<proteinExistence type="predicted"/>
<evidence type="ECO:0000256" key="15">
    <source>
        <dbReference type="ARBA" id="ARBA00023136"/>
    </source>
</evidence>
<evidence type="ECO:0000256" key="9">
    <source>
        <dbReference type="ARBA" id="ARBA00022617"/>
    </source>
</evidence>
<dbReference type="AlphaFoldDB" id="A0A7W6AQM4"/>
<dbReference type="GO" id="GO:0016020">
    <property type="term" value="C:membrane"/>
    <property type="evidence" value="ECO:0007669"/>
    <property type="project" value="UniProtKB-SubCell"/>
</dbReference>
<keyword evidence="13 16" id="KW-1133">Transmembrane helix</keyword>
<keyword evidence="10 16" id="KW-0812">Transmembrane</keyword>
<evidence type="ECO:0000313" key="20">
    <source>
        <dbReference type="Proteomes" id="UP001156881"/>
    </source>
</evidence>
<accession>A0A7W6AQM4</accession>
<organism evidence="18 19">
    <name type="scientific">Methylobacterium brachythecii</name>
    <dbReference type="NCBI Taxonomy" id="1176177"/>
    <lineage>
        <taxon>Bacteria</taxon>
        <taxon>Pseudomonadati</taxon>
        <taxon>Pseudomonadota</taxon>
        <taxon>Alphaproteobacteria</taxon>
        <taxon>Hyphomicrobiales</taxon>
        <taxon>Methylobacteriaceae</taxon>
        <taxon>Methylobacterium</taxon>
    </lineage>
</organism>
<comment type="function">
    <text evidence="2">Membrane-anchoring subunit of succinate dehydrogenase (SDH).</text>
</comment>